<proteinExistence type="predicted"/>
<protein>
    <submittedName>
        <fullName evidence="2">Uncharacterized protein</fullName>
    </submittedName>
</protein>
<reference evidence="2" key="1">
    <citation type="submission" date="2025-08" db="UniProtKB">
        <authorList>
            <consortium name="Ensembl"/>
        </authorList>
    </citation>
    <scope>IDENTIFICATION</scope>
</reference>
<evidence type="ECO:0000313" key="3">
    <source>
        <dbReference type="Proteomes" id="UP000694571"/>
    </source>
</evidence>
<feature type="region of interest" description="Disordered" evidence="1">
    <location>
        <begin position="87"/>
        <end position="121"/>
    </location>
</feature>
<dbReference type="Proteomes" id="UP000694571">
    <property type="component" value="Unplaced"/>
</dbReference>
<feature type="region of interest" description="Disordered" evidence="1">
    <location>
        <begin position="1"/>
        <end position="72"/>
    </location>
</feature>
<accession>A0A8D1N4D1</accession>
<sequence length="173" mass="18403">MASLYQRFTGKINTSRSFPAPPEASRLLGGQGPEEDGAGPKPLGAQAPAAGPRERGGGAGGRPRFQYQARSDCDDEDVRASWWVGGGRRGARAARGEDAPAPRLPGSWGGRLAPLPHASRERPTNTLLARMSVTAVLERVPVCSGGAQELVAFREQRWWSCAAGMWNRLGVQG</sequence>
<evidence type="ECO:0000313" key="2">
    <source>
        <dbReference type="Ensembl" id="ENSSSCP00050031166.1"/>
    </source>
</evidence>
<name>A0A8D1N4D1_PIG</name>
<dbReference type="AlphaFoldDB" id="A0A8D1N4D1"/>
<evidence type="ECO:0000256" key="1">
    <source>
        <dbReference type="SAM" id="MobiDB-lite"/>
    </source>
</evidence>
<dbReference type="Ensembl" id="ENSSSCT00050072450.1">
    <property type="protein sequence ID" value="ENSSSCP00050031166.1"/>
    <property type="gene ID" value="ENSSSCG00050053197.1"/>
</dbReference>
<organism evidence="2 3">
    <name type="scientific">Sus scrofa</name>
    <name type="common">Pig</name>
    <dbReference type="NCBI Taxonomy" id="9823"/>
    <lineage>
        <taxon>Eukaryota</taxon>
        <taxon>Metazoa</taxon>
        <taxon>Chordata</taxon>
        <taxon>Craniata</taxon>
        <taxon>Vertebrata</taxon>
        <taxon>Euteleostomi</taxon>
        <taxon>Mammalia</taxon>
        <taxon>Eutheria</taxon>
        <taxon>Laurasiatheria</taxon>
        <taxon>Artiodactyla</taxon>
        <taxon>Suina</taxon>
        <taxon>Suidae</taxon>
        <taxon>Sus</taxon>
    </lineage>
</organism>